<evidence type="ECO:0000313" key="2">
    <source>
        <dbReference type="EMBL" id="ABF57484.1"/>
    </source>
</evidence>
<feature type="region of interest" description="Disordered" evidence="1">
    <location>
        <begin position="23"/>
        <end position="81"/>
    </location>
</feature>
<dbReference type="EMBL" id="DQ499600">
    <property type="protein sequence ID" value="ABF57484.1"/>
    <property type="molecule type" value="Genomic_DNA"/>
</dbReference>
<sequence>MEETQMAGMDRVKLLGDLFAILSEGTEPKEQEKEKENVTSAKEGVTKDEINEILKEIQEAKAESKSSEGQDDTPKKVEEDDVVDYKGKFEEYQNELVTTKIESGFRAHGVEVPDFNDFREFLDLSKLKDSEGNLSQEEIDKFVGLIVGVATKTPPTAPKKRDITKQGMSRYLEDAN</sequence>
<name>A7IYA1_9CAUD</name>
<protein>
    <submittedName>
        <fullName evidence="2">Gp30</fullName>
    </submittedName>
</protein>
<dbReference type="GeneID" id="5745498"/>
<proteinExistence type="predicted"/>
<feature type="compositionally biased region" description="Basic and acidic residues" evidence="1">
    <location>
        <begin position="26"/>
        <end position="37"/>
    </location>
</feature>
<organism evidence="2 3">
    <name type="scientific">Corynebacterium phage P1201</name>
    <dbReference type="NCBI Taxonomy" id="384848"/>
    <lineage>
        <taxon>Viruses</taxon>
        <taxon>Duplodnaviria</taxon>
        <taxon>Heunggongvirae</taxon>
        <taxon>Uroviricota</taxon>
        <taxon>Caudoviricetes</taxon>
        <taxon>Zierdtviridae</taxon>
        <taxon>Toshachvirinae</taxon>
        <taxon>Chunghsingvirus</taxon>
        <taxon>Chunghsingvirus P1201</taxon>
        <taxon>Corynebacterium virus P1201</taxon>
    </lineage>
</organism>
<dbReference type="RefSeq" id="YP_001468932.1">
    <property type="nucleotide sequence ID" value="NC_009816.1"/>
</dbReference>
<keyword evidence="3" id="KW-1185">Reference proteome</keyword>
<evidence type="ECO:0000256" key="1">
    <source>
        <dbReference type="SAM" id="MobiDB-lite"/>
    </source>
</evidence>
<accession>A7IYA1</accession>
<feature type="compositionally biased region" description="Basic and acidic residues" evidence="1">
    <location>
        <begin position="44"/>
        <end position="81"/>
    </location>
</feature>
<dbReference type="KEGG" id="vg:5745498"/>
<reference evidence="2 3" key="1">
    <citation type="journal article" date="2008" name="Virology">
        <title>Genome sequence of the lytic bacteriophage P1201 from Corynebacterium glutamicum NCHU 87078: Evolutionary relationships to phages from Corynebacterineae.</title>
        <authorList>
            <person name="Chen C.L."/>
            <person name="Pan T.Y."/>
            <person name="Kan S.C."/>
            <person name="Kuan Y.C."/>
            <person name="Hong L.Y."/>
            <person name="Chiu K.R."/>
            <person name="Sheu C.S."/>
            <person name="Yang J.S."/>
            <person name="Hsu W.H."/>
            <person name="Hu H.Y."/>
        </authorList>
    </citation>
    <scope>NUCLEOTIDE SEQUENCE</scope>
</reference>
<feature type="region of interest" description="Disordered" evidence="1">
    <location>
        <begin position="153"/>
        <end position="176"/>
    </location>
</feature>
<dbReference type="Proteomes" id="UP000002414">
    <property type="component" value="Segment"/>
</dbReference>
<evidence type="ECO:0000313" key="3">
    <source>
        <dbReference type="Proteomes" id="UP000002414"/>
    </source>
</evidence>